<gene>
    <name evidence="1" type="ORF">VNO77_04724</name>
</gene>
<protein>
    <submittedName>
        <fullName evidence="1">Uncharacterized protein</fullName>
    </submittedName>
</protein>
<accession>A0AAN9MZ13</accession>
<organism evidence="1 2">
    <name type="scientific">Canavalia gladiata</name>
    <name type="common">Sword bean</name>
    <name type="synonym">Dolichos gladiatus</name>
    <dbReference type="NCBI Taxonomy" id="3824"/>
    <lineage>
        <taxon>Eukaryota</taxon>
        <taxon>Viridiplantae</taxon>
        <taxon>Streptophyta</taxon>
        <taxon>Embryophyta</taxon>
        <taxon>Tracheophyta</taxon>
        <taxon>Spermatophyta</taxon>
        <taxon>Magnoliopsida</taxon>
        <taxon>eudicotyledons</taxon>
        <taxon>Gunneridae</taxon>
        <taxon>Pentapetalae</taxon>
        <taxon>rosids</taxon>
        <taxon>fabids</taxon>
        <taxon>Fabales</taxon>
        <taxon>Fabaceae</taxon>
        <taxon>Papilionoideae</taxon>
        <taxon>50 kb inversion clade</taxon>
        <taxon>NPAAA clade</taxon>
        <taxon>indigoferoid/millettioid clade</taxon>
        <taxon>Phaseoleae</taxon>
        <taxon>Canavalia</taxon>
    </lineage>
</organism>
<proteinExistence type="predicted"/>
<name>A0AAN9MZ13_CANGL</name>
<dbReference type="Proteomes" id="UP001367508">
    <property type="component" value="Unassembled WGS sequence"/>
</dbReference>
<evidence type="ECO:0000313" key="2">
    <source>
        <dbReference type="Proteomes" id="UP001367508"/>
    </source>
</evidence>
<dbReference type="EMBL" id="JAYMYQ010000001">
    <property type="protein sequence ID" value="KAK7362606.1"/>
    <property type="molecule type" value="Genomic_DNA"/>
</dbReference>
<dbReference type="AlphaFoldDB" id="A0AAN9MZ13"/>
<comment type="caution">
    <text evidence="1">The sequence shown here is derived from an EMBL/GenBank/DDBJ whole genome shotgun (WGS) entry which is preliminary data.</text>
</comment>
<keyword evidence="2" id="KW-1185">Reference proteome</keyword>
<sequence>MDDLPSVEGPASTLILIMMPCIWYMESFVGLCGSNELICINDTFEIKSLADLNPLPYVPVPIQFMIDICVSLIDLYDPLEYFYKDNENLLFRFTSVTEYQRGVRVQFSDQDTEKCSFEKVFAIIDVHFKCERVLI</sequence>
<reference evidence="1 2" key="1">
    <citation type="submission" date="2024-01" db="EMBL/GenBank/DDBJ databases">
        <title>The genomes of 5 underutilized Papilionoideae crops provide insights into root nodulation and disease resistanc.</title>
        <authorList>
            <person name="Jiang F."/>
        </authorList>
    </citation>
    <scope>NUCLEOTIDE SEQUENCE [LARGE SCALE GENOMIC DNA]</scope>
    <source>
        <strain evidence="1">LVBAO_FW01</strain>
        <tissue evidence="1">Leaves</tissue>
    </source>
</reference>
<evidence type="ECO:0000313" key="1">
    <source>
        <dbReference type="EMBL" id="KAK7362606.1"/>
    </source>
</evidence>